<dbReference type="EMBL" id="JACASE010000014">
    <property type="protein sequence ID" value="KAF6410366.1"/>
    <property type="molecule type" value="Genomic_DNA"/>
</dbReference>
<reference evidence="2 3" key="1">
    <citation type="journal article" date="2020" name="Nature">
        <title>Six reference-quality genomes reveal evolution of bat adaptations.</title>
        <authorList>
            <person name="Jebb D."/>
            <person name="Huang Z."/>
            <person name="Pippel M."/>
            <person name="Hughes G.M."/>
            <person name="Lavrichenko K."/>
            <person name="Devanna P."/>
            <person name="Winkler S."/>
            <person name="Jermiin L.S."/>
            <person name="Skirmuntt E.C."/>
            <person name="Katzourakis A."/>
            <person name="Burkitt-Gray L."/>
            <person name="Ray D.A."/>
            <person name="Sullivan K.A.M."/>
            <person name="Roscito J.G."/>
            <person name="Kirilenko B.M."/>
            <person name="Davalos L.M."/>
            <person name="Corthals A.P."/>
            <person name="Power M.L."/>
            <person name="Jones G."/>
            <person name="Ransome R.D."/>
            <person name="Dechmann D.K.N."/>
            <person name="Locatelli A.G."/>
            <person name="Puechmaille S.J."/>
            <person name="Fedrigo O."/>
            <person name="Jarvis E.D."/>
            <person name="Hiller M."/>
            <person name="Vernes S.C."/>
            <person name="Myers E.W."/>
            <person name="Teeling E.C."/>
        </authorList>
    </citation>
    <scope>NUCLEOTIDE SEQUENCE [LARGE SCALE GENOMIC DNA]</scope>
    <source>
        <strain evidence="2">MRouAeg1</strain>
        <tissue evidence="2">Muscle</tissue>
    </source>
</reference>
<evidence type="ECO:0000313" key="3">
    <source>
        <dbReference type="Proteomes" id="UP000593571"/>
    </source>
</evidence>
<comment type="caution">
    <text evidence="2">The sequence shown here is derived from an EMBL/GenBank/DDBJ whole genome shotgun (WGS) entry which is preliminary data.</text>
</comment>
<sequence length="136" mass="14942">MVTSLAHQVGRWPRRRARNRERPPAPPRPRRCEPPRGAAWHVSRLAAAVRKRDATASGRGLSSPGSQRTSRTVRPRTGASPMAPGPKTLSGCFPRAEPRPCGPRCVSPLPGRLSDRAEFAPPWRFLTLLSWPANGE</sequence>
<feature type="region of interest" description="Disordered" evidence="1">
    <location>
        <begin position="1"/>
        <end position="100"/>
    </location>
</feature>
<evidence type="ECO:0000313" key="2">
    <source>
        <dbReference type="EMBL" id="KAF6410366.1"/>
    </source>
</evidence>
<accession>A0A7J8CHP9</accession>
<protein>
    <submittedName>
        <fullName evidence="2">Uncharacterized protein</fullName>
    </submittedName>
</protein>
<dbReference type="AlphaFoldDB" id="A0A7J8CHP9"/>
<keyword evidence="3" id="KW-1185">Reference proteome</keyword>
<organism evidence="2 3">
    <name type="scientific">Rousettus aegyptiacus</name>
    <name type="common">Egyptian fruit bat</name>
    <name type="synonym">Pteropus aegyptiacus</name>
    <dbReference type="NCBI Taxonomy" id="9407"/>
    <lineage>
        <taxon>Eukaryota</taxon>
        <taxon>Metazoa</taxon>
        <taxon>Chordata</taxon>
        <taxon>Craniata</taxon>
        <taxon>Vertebrata</taxon>
        <taxon>Euteleostomi</taxon>
        <taxon>Mammalia</taxon>
        <taxon>Eutheria</taxon>
        <taxon>Laurasiatheria</taxon>
        <taxon>Chiroptera</taxon>
        <taxon>Yinpterochiroptera</taxon>
        <taxon>Pteropodoidea</taxon>
        <taxon>Pteropodidae</taxon>
        <taxon>Rousettinae</taxon>
        <taxon>Rousettus</taxon>
    </lineage>
</organism>
<feature type="compositionally biased region" description="Polar residues" evidence="1">
    <location>
        <begin position="63"/>
        <end position="72"/>
    </location>
</feature>
<evidence type="ECO:0000256" key="1">
    <source>
        <dbReference type="SAM" id="MobiDB-lite"/>
    </source>
</evidence>
<dbReference type="Proteomes" id="UP000593571">
    <property type="component" value="Unassembled WGS sequence"/>
</dbReference>
<proteinExistence type="predicted"/>
<gene>
    <name evidence="2" type="ORF">HJG63_008931</name>
</gene>
<name>A0A7J8CHP9_ROUAE</name>